<feature type="region of interest" description="Disordered" evidence="1">
    <location>
        <begin position="244"/>
        <end position="269"/>
    </location>
</feature>
<feature type="region of interest" description="Disordered" evidence="1">
    <location>
        <begin position="305"/>
        <end position="349"/>
    </location>
</feature>
<evidence type="ECO:0000313" key="3">
    <source>
        <dbReference type="Proteomes" id="UP001161247"/>
    </source>
</evidence>
<proteinExistence type="predicted"/>
<gene>
    <name evidence="2" type="ORF">OLC1_LOCUS9310</name>
</gene>
<sequence>MEANRSFGFENWSECGVLWDLPTGMPPHSNITIPAWKFVELHSFLLDDGQLLFSKRGFGKAGKIKSAAVKGKKITGGGKSKGGENPSLGVATSQIVVEKNASLTSCLSSKEKDTIVVDVQEPKGTQTVEEAAPPHEVFPQGVTKHVATLQGATLHLATPEVVTSLAKDNRFSVLAFTKVEDEKESDVNDVEIGEIPQVEIPQAATTLVETPQDVTVPIATPALVISPAKDNRFSVLTSITEVENEKESAEDDVENMFTEESPSGKNKEDDVAIIEAETLALPIQIRNPSQIEMHLDDSCIGRRSESNEVLVSENSDDDRWFDGDRCDLEEDDAAQGNASVSKKRGRKKK</sequence>
<reference evidence="2" key="1">
    <citation type="submission" date="2023-03" db="EMBL/GenBank/DDBJ databases">
        <authorList>
            <person name="Julca I."/>
        </authorList>
    </citation>
    <scope>NUCLEOTIDE SEQUENCE</scope>
</reference>
<feature type="compositionally biased region" description="Acidic residues" evidence="1">
    <location>
        <begin position="244"/>
        <end position="254"/>
    </location>
</feature>
<feature type="compositionally biased region" description="Basic and acidic residues" evidence="1">
    <location>
        <begin position="317"/>
        <end position="326"/>
    </location>
</feature>
<dbReference type="EMBL" id="OX459120">
    <property type="protein sequence ID" value="CAI9099256.1"/>
    <property type="molecule type" value="Genomic_DNA"/>
</dbReference>
<evidence type="ECO:0000256" key="1">
    <source>
        <dbReference type="SAM" id="MobiDB-lite"/>
    </source>
</evidence>
<dbReference type="AlphaFoldDB" id="A0AAV1CV60"/>
<evidence type="ECO:0000313" key="2">
    <source>
        <dbReference type="EMBL" id="CAI9099256.1"/>
    </source>
</evidence>
<organism evidence="2 3">
    <name type="scientific">Oldenlandia corymbosa var. corymbosa</name>
    <dbReference type="NCBI Taxonomy" id="529605"/>
    <lineage>
        <taxon>Eukaryota</taxon>
        <taxon>Viridiplantae</taxon>
        <taxon>Streptophyta</taxon>
        <taxon>Embryophyta</taxon>
        <taxon>Tracheophyta</taxon>
        <taxon>Spermatophyta</taxon>
        <taxon>Magnoliopsida</taxon>
        <taxon>eudicotyledons</taxon>
        <taxon>Gunneridae</taxon>
        <taxon>Pentapetalae</taxon>
        <taxon>asterids</taxon>
        <taxon>lamiids</taxon>
        <taxon>Gentianales</taxon>
        <taxon>Rubiaceae</taxon>
        <taxon>Rubioideae</taxon>
        <taxon>Spermacoceae</taxon>
        <taxon>Hedyotis-Oldenlandia complex</taxon>
        <taxon>Oldenlandia</taxon>
    </lineage>
</organism>
<keyword evidence="3" id="KW-1185">Reference proteome</keyword>
<name>A0AAV1CV60_OLDCO</name>
<dbReference type="Proteomes" id="UP001161247">
    <property type="component" value="Chromosome 3"/>
</dbReference>
<protein>
    <submittedName>
        <fullName evidence="2">OLC1v1036044C1</fullName>
    </submittedName>
</protein>
<accession>A0AAV1CV60</accession>